<sequence>MSFAGSPANAVSEKGVGTLHPEAPSGYQAALTIVTSIALFGSAMTVVIFFILLALNPRRVNIPLVKLTLAIQSVNSVALITTLVLNEVEIRAPILCGSLRYILYICYLASIFMCCAITIHFWLVITRRKLSQAKRNERWYYIIPITLAITLSAALAVIPDSAYHMPGRCALVLIPSSNYLGIRWGFYYAWFIIASAISFYCMASVLFSTRRLTHTTDIDRDTYTSSTEAYRNAVNARANGKRLRSLAFYTITYPLISFVCNFPMLLQELLSTVLKRRLAWFVLASRLILYSEGLLLSLAFFLYPAVRHSIRDLVNSAVQYWVIDQEEFWRLRRNQLTRRNSSQAFREKYKSSRTEEQIVRDFSSRRGRLYHFIFSKTPEGRVASTL</sequence>
<gene>
    <name evidence="6" type="ORF">COEREDRAFT_6783</name>
</gene>
<dbReference type="AlphaFoldDB" id="A0A2G5BGB2"/>
<dbReference type="EMBL" id="KZ303491">
    <property type="protein sequence ID" value="PIA18041.1"/>
    <property type="molecule type" value="Genomic_DNA"/>
</dbReference>
<dbReference type="GO" id="GO:0007189">
    <property type="term" value="P:adenylate cyclase-activating G protein-coupled receptor signaling pathway"/>
    <property type="evidence" value="ECO:0007669"/>
    <property type="project" value="TreeGrafter"/>
</dbReference>
<dbReference type="PANTHER" id="PTHR23112">
    <property type="entry name" value="G PROTEIN-COUPLED RECEPTOR 157-RELATED"/>
    <property type="match status" value="1"/>
</dbReference>
<keyword evidence="2 5" id="KW-0812">Transmembrane</keyword>
<evidence type="ECO:0000256" key="1">
    <source>
        <dbReference type="ARBA" id="ARBA00004141"/>
    </source>
</evidence>
<reference evidence="6 7" key="1">
    <citation type="journal article" date="2015" name="Genome Biol. Evol.">
        <title>Phylogenomic analyses indicate that early fungi evolved digesting cell walls of algal ancestors of land plants.</title>
        <authorList>
            <person name="Chang Y."/>
            <person name="Wang S."/>
            <person name="Sekimoto S."/>
            <person name="Aerts A.L."/>
            <person name="Choi C."/>
            <person name="Clum A."/>
            <person name="LaButti K.M."/>
            <person name="Lindquist E.A."/>
            <person name="Yee Ngan C."/>
            <person name="Ohm R.A."/>
            <person name="Salamov A.A."/>
            <person name="Grigoriev I.V."/>
            <person name="Spatafora J.W."/>
            <person name="Berbee M.L."/>
        </authorList>
    </citation>
    <scope>NUCLEOTIDE SEQUENCE [LARGE SCALE GENOMIC DNA]</scope>
    <source>
        <strain evidence="6 7">NRRL 1564</strain>
    </source>
</reference>
<dbReference type="GO" id="GO:0004930">
    <property type="term" value="F:G protein-coupled receptor activity"/>
    <property type="evidence" value="ECO:0007669"/>
    <property type="project" value="TreeGrafter"/>
</dbReference>
<proteinExistence type="predicted"/>
<dbReference type="CDD" id="cd00637">
    <property type="entry name" value="7tm_classA_rhodopsin-like"/>
    <property type="match status" value="1"/>
</dbReference>
<feature type="transmembrane region" description="Helical" evidence="5">
    <location>
        <begin position="29"/>
        <end position="55"/>
    </location>
</feature>
<dbReference type="PANTHER" id="PTHR23112:SF37">
    <property type="entry name" value="G PROTEIN-COUPLED RECEPTOR GPR1"/>
    <property type="match status" value="1"/>
</dbReference>
<name>A0A2G5BGB2_COERN</name>
<evidence type="ECO:0008006" key="8">
    <source>
        <dbReference type="Google" id="ProtNLM"/>
    </source>
</evidence>
<evidence type="ECO:0000256" key="2">
    <source>
        <dbReference type="ARBA" id="ARBA00022692"/>
    </source>
</evidence>
<evidence type="ECO:0000313" key="7">
    <source>
        <dbReference type="Proteomes" id="UP000242474"/>
    </source>
</evidence>
<feature type="transmembrane region" description="Helical" evidence="5">
    <location>
        <begin position="67"/>
        <end position="85"/>
    </location>
</feature>
<protein>
    <recommendedName>
        <fullName evidence="8">G-protein coupled receptors family 1 profile domain-containing protein</fullName>
    </recommendedName>
</protein>
<feature type="transmembrane region" description="Helical" evidence="5">
    <location>
        <begin position="246"/>
        <end position="266"/>
    </location>
</feature>
<dbReference type="Proteomes" id="UP000242474">
    <property type="component" value="Unassembled WGS sequence"/>
</dbReference>
<evidence type="ECO:0000256" key="4">
    <source>
        <dbReference type="ARBA" id="ARBA00023136"/>
    </source>
</evidence>
<organism evidence="6 7">
    <name type="scientific">Coemansia reversa (strain ATCC 12441 / NRRL 1564)</name>
    <dbReference type="NCBI Taxonomy" id="763665"/>
    <lineage>
        <taxon>Eukaryota</taxon>
        <taxon>Fungi</taxon>
        <taxon>Fungi incertae sedis</taxon>
        <taxon>Zoopagomycota</taxon>
        <taxon>Kickxellomycotina</taxon>
        <taxon>Kickxellomycetes</taxon>
        <taxon>Kickxellales</taxon>
        <taxon>Kickxellaceae</taxon>
        <taxon>Coemansia</taxon>
    </lineage>
</organism>
<comment type="subcellular location">
    <subcellularLocation>
        <location evidence="1">Membrane</location>
        <topology evidence="1">Multi-pass membrane protein</topology>
    </subcellularLocation>
</comment>
<feature type="transmembrane region" description="Helical" evidence="5">
    <location>
        <begin position="278"/>
        <end position="303"/>
    </location>
</feature>
<evidence type="ECO:0000256" key="5">
    <source>
        <dbReference type="SAM" id="Phobius"/>
    </source>
</evidence>
<feature type="transmembrane region" description="Helical" evidence="5">
    <location>
        <begin position="138"/>
        <end position="158"/>
    </location>
</feature>
<keyword evidence="7" id="KW-1185">Reference proteome</keyword>
<dbReference type="Gene3D" id="1.20.1070.10">
    <property type="entry name" value="Rhodopsin 7-helix transmembrane proteins"/>
    <property type="match status" value="1"/>
</dbReference>
<accession>A0A2G5BGB2</accession>
<keyword evidence="3 5" id="KW-1133">Transmembrane helix</keyword>
<feature type="transmembrane region" description="Helical" evidence="5">
    <location>
        <begin position="101"/>
        <end position="126"/>
    </location>
</feature>
<dbReference type="GO" id="GO:0005886">
    <property type="term" value="C:plasma membrane"/>
    <property type="evidence" value="ECO:0007669"/>
    <property type="project" value="TreeGrafter"/>
</dbReference>
<dbReference type="OrthoDB" id="2505887at2759"/>
<evidence type="ECO:0000256" key="3">
    <source>
        <dbReference type="ARBA" id="ARBA00022989"/>
    </source>
</evidence>
<evidence type="ECO:0000313" key="6">
    <source>
        <dbReference type="EMBL" id="PIA18041.1"/>
    </source>
</evidence>
<feature type="transmembrane region" description="Helical" evidence="5">
    <location>
        <begin position="187"/>
        <end position="207"/>
    </location>
</feature>
<keyword evidence="4 5" id="KW-0472">Membrane</keyword>